<gene>
    <name evidence="11" type="ORF">Rhopal_006597-T1</name>
</gene>
<feature type="site" description="Interaction with DNA substrate" evidence="7">
    <location>
        <position position="334"/>
    </location>
</feature>
<keyword evidence="8" id="KW-0234">DNA repair</keyword>
<keyword evidence="3" id="KW-0378">Hydrolase</keyword>
<feature type="compositionally biased region" description="Pro residues" evidence="9">
    <location>
        <begin position="12"/>
        <end position="21"/>
    </location>
</feature>
<dbReference type="InterPro" id="IPR036691">
    <property type="entry name" value="Endo/exonu/phosph_ase_sf"/>
</dbReference>
<dbReference type="GO" id="GO:0006284">
    <property type="term" value="P:base-excision repair"/>
    <property type="evidence" value="ECO:0007669"/>
    <property type="project" value="TreeGrafter"/>
</dbReference>
<feature type="region of interest" description="Disordered" evidence="9">
    <location>
        <begin position="1"/>
        <end position="31"/>
    </location>
</feature>
<dbReference type="PROSITE" id="PS51435">
    <property type="entry name" value="AP_NUCLEASE_F1_4"/>
    <property type="match status" value="1"/>
</dbReference>
<feature type="active site" description="Proton donor/acceptor" evidence="5">
    <location>
        <position position="205"/>
    </location>
</feature>
<evidence type="ECO:0000259" key="10">
    <source>
        <dbReference type="Pfam" id="PF03372"/>
    </source>
</evidence>
<reference evidence="11 12" key="1">
    <citation type="submission" date="2021-12" db="EMBL/GenBank/DDBJ databases">
        <title>High titer production of polyol ester of fatty acids by Rhodotorula paludigena BS15 towards product separation-free biomass refinery.</title>
        <authorList>
            <person name="Mano J."/>
            <person name="Ono H."/>
            <person name="Tanaka T."/>
            <person name="Naito K."/>
            <person name="Sushida H."/>
            <person name="Ike M."/>
            <person name="Tokuyasu K."/>
            <person name="Kitaoka M."/>
        </authorList>
    </citation>
    <scope>NUCLEOTIDE SEQUENCE [LARGE SCALE GENOMIC DNA]</scope>
    <source>
        <strain evidence="11 12">BS15</strain>
    </source>
</reference>
<feature type="binding site" evidence="6">
    <location>
        <position position="207"/>
    </location>
    <ligand>
        <name>Mg(2+)</name>
        <dbReference type="ChEBI" id="CHEBI:18420"/>
        <label>1</label>
    </ligand>
</feature>
<dbReference type="SUPFAM" id="SSF56219">
    <property type="entry name" value="DNase I-like"/>
    <property type="match status" value="1"/>
</dbReference>
<feature type="binding site" evidence="6">
    <location>
        <position position="50"/>
    </location>
    <ligand>
        <name>Mg(2+)</name>
        <dbReference type="ChEBI" id="CHEBI:18420"/>
        <label>1</label>
    </ligand>
</feature>
<accession>A0AAV5GVM5</accession>
<comment type="similarity">
    <text evidence="1 8">Belongs to the DNA repair enzymes AP/ExoA family.</text>
</comment>
<dbReference type="Pfam" id="PF03372">
    <property type="entry name" value="Exo_endo_phos"/>
    <property type="match status" value="1"/>
</dbReference>
<dbReference type="Proteomes" id="UP001342314">
    <property type="component" value="Unassembled WGS sequence"/>
</dbReference>
<evidence type="ECO:0000256" key="4">
    <source>
        <dbReference type="ARBA" id="ARBA00022842"/>
    </source>
</evidence>
<dbReference type="GO" id="GO:0005634">
    <property type="term" value="C:nucleus"/>
    <property type="evidence" value="ECO:0007669"/>
    <property type="project" value="TreeGrafter"/>
</dbReference>
<comment type="caution">
    <text evidence="11">The sequence shown here is derived from an EMBL/GenBank/DDBJ whole genome shotgun (WGS) entry which is preliminary data.</text>
</comment>
<evidence type="ECO:0000256" key="6">
    <source>
        <dbReference type="PIRSR" id="PIRSR604808-2"/>
    </source>
</evidence>
<proteinExistence type="inferred from homology"/>
<evidence type="ECO:0000313" key="11">
    <source>
        <dbReference type="EMBL" id="GJN93540.1"/>
    </source>
</evidence>
<dbReference type="PANTHER" id="PTHR22748">
    <property type="entry name" value="AP ENDONUCLEASE"/>
    <property type="match status" value="1"/>
</dbReference>
<keyword evidence="12" id="KW-1185">Reference proteome</keyword>
<evidence type="ECO:0000256" key="3">
    <source>
        <dbReference type="ARBA" id="ARBA00022801"/>
    </source>
</evidence>
<feature type="active site" description="Proton acceptor" evidence="5">
    <location>
        <position position="334"/>
    </location>
</feature>
<keyword evidence="2 6" id="KW-0479">Metal-binding</keyword>
<name>A0AAV5GVM5_9BASI</name>
<dbReference type="EMBL" id="BQKY01000014">
    <property type="protein sequence ID" value="GJN93540.1"/>
    <property type="molecule type" value="Genomic_DNA"/>
</dbReference>
<keyword evidence="8" id="KW-0227">DNA damage</keyword>
<keyword evidence="6" id="KW-0464">Manganese</keyword>
<dbReference type="NCBIfam" id="TIGR00633">
    <property type="entry name" value="xth"/>
    <property type="match status" value="1"/>
</dbReference>
<evidence type="ECO:0000256" key="7">
    <source>
        <dbReference type="PIRSR" id="PIRSR604808-3"/>
    </source>
</evidence>
<dbReference type="AlphaFoldDB" id="A0AAV5GVM5"/>
<keyword evidence="4 6" id="KW-0460">Magnesium</keyword>
<organism evidence="11 12">
    <name type="scientific">Rhodotorula paludigena</name>
    <dbReference type="NCBI Taxonomy" id="86838"/>
    <lineage>
        <taxon>Eukaryota</taxon>
        <taxon>Fungi</taxon>
        <taxon>Dikarya</taxon>
        <taxon>Basidiomycota</taxon>
        <taxon>Pucciniomycotina</taxon>
        <taxon>Microbotryomycetes</taxon>
        <taxon>Sporidiobolales</taxon>
        <taxon>Sporidiobolaceae</taxon>
        <taxon>Rhodotorula</taxon>
    </lineage>
</organism>
<dbReference type="InterPro" id="IPR005135">
    <property type="entry name" value="Endo/exonuclease/phosphatase"/>
</dbReference>
<dbReference type="GO" id="GO:0046872">
    <property type="term" value="F:metal ion binding"/>
    <property type="evidence" value="ECO:0007669"/>
    <property type="project" value="UniProtKB-KW"/>
</dbReference>
<evidence type="ECO:0000256" key="8">
    <source>
        <dbReference type="RuleBase" id="RU362131"/>
    </source>
</evidence>
<feature type="site" description="Transition state stabilizer" evidence="7">
    <location>
        <position position="207"/>
    </location>
</feature>
<feature type="binding site" evidence="6">
    <location>
        <position position="334"/>
    </location>
    <ligand>
        <name>Mg(2+)</name>
        <dbReference type="ChEBI" id="CHEBI:18420"/>
        <label>1</label>
    </ligand>
</feature>
<evidence type="ECO:0000313" key="12">
    <source>
        <dbReference type="Proteomes" id="UP001342314"/>
    </source>
</evidence>
<evidence type="ECO:0000256" key="2">
    <source>
        <dbReference type="ARBA" id="ARBA00022723"/>
    </source>
</evidence>
<evidence type="ECO:0000256" key="1">
    <source>
        <dbReference type="ARBA" id="ARBA00007092"/>
    </source>
</evidence>
<feature type="active site" evidence="5">
    <location>
        <position position="159"/>
    </location>
</feature>
<comment type="cofactor">
    <cofactor evidence="6 8">
        <name>Mg(2+)</name>
        <dbReference type="ChEBI" id="CHEBI:18420"/>
    </cofactor>
    <cofactor evidence="6 8">
        <name>Mn(2+)</name>
        <dbReference type="ChEBI" id="CHEBI:29035"/>
    </cofactor>
    <text evidence="6 8">Probably binds two magnesium or manganese ions per subunit.</text>
</comment>
<evidence type="ECO:0000256" key="5">
    <source>
        <dbReference type="PIRSR" id="PIRSR604808-1"/>
    </source>
</evidence>
<feature type="binding site" evidence="6">
    <location>
        <position position="333"/>
    </location>
    <ligand>
        <name>Mg(2+)</name>
        <dbReference type="ChEBI" id="CHEBI:18420"/>
        <label>1</label>
    </ligand>
</feature>
<dbReference type="InterPro" id="IPR004808">
    <property type="entry name" value="AP_endonuc_1"/>
</dbReference>
<feature type="binding site" evidence="6">
    <location>
        <position position="205"/>
    </location>
    <ligand>
        <name>Mg(2+)</name>
        <dbReference type="ChEBI" id="CHEBI:18420"/>
        <label>1</label>
    </ligand>
</feature>
<sequence length="346" mass="40077">MAGPSRKRSESPPSPASPPPPKRAKLEPLPDNPLRFWREPSGTTQISTWNVAGLATCNAEKWQFGFRKYVEAEDAHILAITEVNEQDPVDFFEREPSFQFLRDRYPYRYWGAKVAILSKFRPAAPAIYGFPEGKHYDVEDGQARAITLEFKECYLLATYVPNSGAEFKVTRLVEQSLDRRKDWAADFEPHIRALDAKKPVIWCGDFNVIRTITPDSLETNDLQWPQNMGKVAGTHQFERDAHERLVGEQEWLSNPRRPGPKFVDIWRLSHGKDWRQYTHSSKKLGGWRIDGFIVSERFLHHIRRCEIRQDLVSQVKKKFWPPKDSVGVGALSDHWPVWLSLELEEL</sequence>
<dbReference type="PANTHER" id="PTHR22748:SF6">
    <property type="entry name" value="DNA-(APURINIC OR APYRIMIDINIC SITE) ENDONUCLEASE"/>
    <property type="match status" value="1"/>
</dbReference>
<dbReference type="GO" id="GO:0008081">
    <property type="term" value="F:phosphoric diester hydrolase activity"/>
    <property type="evidence" value="ECO:0007669"/>
    <property type="project" value="TreeGrafter"/>
</dbReference>
<evidence type="ECO:0000256" key="9">
    <source>
        <dbReference type="SAM" id="MobiDB-lite"/>
    </source>
</evidence>
<dbReference type="GO" id="GO:0008311">
    <property type="term" value="F:double-stranded DNA 3'-5' DNA exonuclease activity"/>
    <property type="evidence" value="ECO:0007669"/>
    <property type="project" value="TreeGrafter"/>
</dbReference>
<feature type="site" description="Important for catalytic activity" evidence="7">
    <location>
        <position position="290"/>
    </location>
</feature>
<dbReference type="Gene3D" id="3.60.10.10">
    <property type="entry name" value="Endonuclease/exonuclease/phosphatase"/>
    <property type="match status" value="1"/>
</dbReference>
<feature type="binding site" evidence="6">
    <location>
        <position position="82"/>
    </location>
    <ligand>
        <name>Mg(2+)</name>
        <dbReference type="ChEBI" id="CHEBI:18420"/>
        <label>1</label>
    </ligand>
</feature>
<feature type="domain" description="Endonuclease/exonuclease/phosphatase" evidence="10">
    <location>
        <begin position="48"/>
        <end position="334"/>
    </location>
</feature>
<dbReference type="GO" id="GO:0003906">
    <property type="term" value="F:DNA-(apurinic or apyrimidinic site) endonuclease activity"/>
    <property type="evidence" value="ECO:0007669"/>
    <property type="project" value="TreeGrafter"/>
</dbReference>
<protein>
    <recommendedName>
        <fullName evidence="10">Endonuclease/exonuclease/phosphatase domain-containing protein</fullName>
    </recommendedName>
</protein>